<reference evidence="8 9" key="1">
    <citation type="submission" date="2018-02" db="EMBL/GenBank/DDBJ databases">
        <title>Jeotgalibacillus proteolyticum sp. nov. a protease producing bacterium isolated from ocean sediments of Laizhou Bay.</title>
        <authorList>
            <person name="Li Y."/>
        </authorList>
    </citation>
    <scope>NUCLEOTIDE SEQUENCE [LARGE SCALE GENOMIC DNA]</scope>
    <source>
        <strain evidence="8 9">22-7</strain>
    </source>
</reference>
<accession>A0A2S5G7T6</accession>
<evidence type="ECO:0000256" key="4">
    <source>
        <dbReference type="ARBA" id="ARBA00022692"/>
    </source>
</evidence>
<evidence type="ECO:0000313" key="8">
    <source>
        <dbReference type="EMBL" id="PPA69046.1"/>
    </source>
</evidence>
<comment type="subcellular location">
    <subcellularLocation>
        <location evidence="1">Cell membrane</location>
        <topology evidence="1">Multi-pass membrane protein</topology>
    </subcellularLocation>
</comment>
<comment type="caution">
    <text evidence="8">The sequence shown here is derived from an EMBL/GenBank/DDBJ whole genome shotgun (WGS) entry which is preliminary data.</text>
</comment>
<evidence type="ECO:0000313" key="9">
    <source>
        <dbReference type="Proteomes" id="UP000239047"/>
    </source>
</evidence>
<dbReference type="EMBL" id="PREZ01000007">
    <property type="protein sequence ID" value="PPA69046.1"/>
    <property type="molecule type" value="Genomic_DNA"/>
</dbReference>
<evidence type="ECO:0000256" key="6">
    <source>
        <dbReference type="ARBA" id="ARBA00023136"/>
    </source>
</evidence>
<dbReference type="InterPro" id="IPR023090">
    <property type="entry name" value="UPF0702_alpha/beta_dom_sf"/>
</dbReference>
<gene>
    <name evidence="8" type="ORF">C4B60_17165</name>
</gene>
<keyword evidence="4" id="KW-0812">Transmembrane</keyword>
<keyword evidence="5" id="KW-1133">Transmembrane helix</keyword>
<dbReference type="AlphaFoldDB" id="A0A2S5G7T6"/>
<protein>
    <recommendedName>
        <fullName evidence="7">YetF C-terminal domain-containing protein</fullName>
    </recommendedName>
</protein>
<comment type="similarity">
    <text evidence="2">Belongs to the UPF0702 family.</text>
</comment>
<dbReference type="Pfam" id="PF04239">
    <property type="entry name" value="DUF421"/>
    <property type="match status" value="1"/>
</dbReference>
<evidence type="ECO:0000256" key="3">
    <source>
        <dbReference type="ARBA" id="ARBA00022475"/>
    </source>
</evidence>
<proteinExistence type="inferred from homology"/>
<name>A0A2S5G7T6_9BACL</name>
<evidence type="ECO:0000256" key="5">
    <source>
        <dbReference type="ARBA" id="ARBA00022989"/>
    </source>
</evidence>
<dbReference type="Gene3D" id="3.30.240.20">
    <property type="entry name" value="bsu07140 like domains"/>
    <property type="match status" value="1"/>
</dbReference>
<evidence type="ECO:0000256" key="1">
    <source>
        <dbReference type="ARBA" id="ARBA00004651"/>
    </source>
</evidence>
<dbReference type="OrthoDB" id="9778331at2"/>
<evidence type="ECO:0000256" key="2">
    <source>
        <dbReference type="ARBA" id="ARBA00006448"/>
    </source>
</evidence>
<dbReference type="GO" id="GO:0005886">
    <property type="term" value="C:plasma membrane"/>
    <property type="evidence" value="ECO:0007669"/>
    <property type="project" value="UniProtKB-SubCell"/>
</dbReference>
<organism evidence="8 9">
    <name type="scientific">Jeotgalibacillus proteolyticus</name>
    <dbReference type="NCBI Taxonomy" id="2082395"/>
    <lineage>
        <taxon>Bacteria</taxon>
        <taxon>Bacillati</taxon>
        <taxon>Bacillota</taxon>
        <taxon>Bacilli</taxon>
        <taxon>Bacillales</taxon>
        <taxon>Caryophanaceae</taxon>
        <taxon>Jeotgalibacillus</taxon>
    </lineage>
</organism>
<dbReference type="InterPro" id="IPR007353">
    <property type="entry name" value="DUF421"/>
</dbReference>
<keyword evidence="6" id="KW-0472">Membrane</keyword>
<feature type="domain" description="YetF C-terminal" evidence="7">
    <location>
        <begin position="3"/>
        <end position="87"/>
    </location>
</feature>
<dbReference type="PANTHER" id="PTHR34582">
    <property type="entry name" value="UPF0702 TRANSMEMBRANE PROTEIN YCAP"/>
    <property type="match status" value="1"/>
</dbReference>
<sequence length="102" mass="11406">MAKQGHFLSFDVDYAIFETDGKLSVMKKELTGTKPPFEVIPLTTALVSDGKIIEQNLEKLNISKEWLVESLKASGVKSLSDVFYAGMQKDGTVYVDFREDKV</sequence>
<evidence type="ECO:0000259" key="7">
    <source>
        <dbReference type="Pfam" id="PF04239"/>
    </source>
</evidence>
<keyword evidence="9" id="KW-1185">Reference proteome</keyword>
<dbReference type="PANTHER" id="PTHR34582:SF6">
    <property type="entry name" value="UPF0702 TRANSMEMBRANE PROTEIN YCAP"/>
    <property type="match status" value="1"/>
</dbReference>
<keyword evidence="3" id="KW-1003">Cell membrane</keyword>
<dbReference type="Proteomes" id="UP000239047">
    <property type="component" value="Unassembled WGS sequence"/>
</dbReference>